<feature type="domain" description="DDE-1" evidence="3">
    <location>
        <begin position="206"/>
        <end position="299"/>
    </location>
</feature>
<dbReference type="InterPro" id="IPR036397">
    <property type="entry name" value="RNaseH_sf"/>
</dbReference>
<dbReference type="EMBL" id="VTPC01005853">
    <property type="protein sequence ID" value="KAF2895502.1"/>
    <property type="molecule type" value="Genomic_DNA"/>
</dbReference>
<dbReference type="OrthoDB" id="4327074at2759"/>
<evidence type="ECO:0000259" key="3">
    <source>
        <dbReference type="Pfam" id="PF03184"/>
    </source>
</evidence>
<reference evidence="4" key="1">
    <citation type="submission" date="2019-08" db="EMBL/GenBank/DDBJ databases">
        <title>The genome of the North American firefly Photinus pyralis.</title>
        <authorList>
            <consortium name="Photinus pyralis genome working group"/>
            <person name="Fallon T.R."/>
            <person name="Sander Lower S.E."/>
            <person name="Weng J.-K."/>
        </authorList>
    </citation>
    <scope>NUCLEOTIDE SEQUENCE</scope>
    <source>
        <strain evidence="4">TRF0915ILg1</strain>
        <tissue evidence="4">Whole body</tissue>
    </source>
</reference>
<dbReference type="PANTHER" id="PTHR19303:SF74">
    <property type="entry name" value="POGO TRANSPOSABLE ELEMENT WITH KRAB DOMAIN"/>
    <property type="match status" value="1"/>
</dbReference>
<proteinExistence type="predicted"/>
<evidence type="ECO:0000256" key="2">
    <source>
        <dbReference type="SAM" id="MobiDB-lite"/>
    </source>
</evidence>
<dbReference type="InterPro" id="IPR009057">
    <property type="entry name" value="Homeodomain-like_sf"/>
</dbReference>
<dbReference type="InterPro" id="IPR004875">
    <property type="entry name" value="DDE_SF_endonuclease_dom"/>
</dbReference>
<evidence type="ECO:0000313" key="4">
    <source>
        <dbReference type="EMBL" id="KAF2895502.1"/>
    </source>
</evidence>
<keyword evidence="5" id="KW-1185">Reference proteome</keyword>
<gene>
    <name evidence="4" type="ORF">ILUMI_10673</name>
</gene>
<dbReference type="InterPro" id="IPR050863">
    <property type="entry name" value="CenT-Element_Derived"/>
</dbReference>
<dbReference type="PANTHER" id="PTHR19303">
    <property type="entry name" value="TRANSPOSON"/>
    <property type="match status" value="1"/>
</dbReference>
<organism evidence="4 5">
    <name type="scientific">Ignelater luminosus</name>
    <name type="common">Cucubano</name>
    <name type="synonym">Pyrophorus luminosus</name>
    <dbReference type="NCBI Taxonomy" id="2038154"/>
    <lineage>
        <taxon>Eukaryota</taxon>
        <taxon>Metazoa</taxon>
        <taxon>Ecdysozoa</taxon>
        <taxon>Arthropoda</taxon>
        <taxon>Hexapoda</taxon>
        <taxon>Insecta</taxon>
        <taxon>Pterygota</taxon>
        <taxon>Neoptera</taxon>
        <taxon>Endopterygota</taxon>
        <taxon>Coleoptera</taxon>
        <taxon>Polyphaga</taxon>
        <taxon>Elateriformia</taxon>
        <taxon>Elateroidea</taxon>
        <taxon>Elateridae</taxon>
        <taxon>Agrypninae</taxon>
        <taxon>Pyrophorini</taxon>
        <taxon>Ignelater</taxon>
    </lineage>
</organism>
<protein>
    <recommendedName>
        <fullName evidence="3">DDE-1 domain-containing protein</fullName>
    </recommendedName>
</protein>
<evidence type="ECO:0000313" key="5">
    <source>
        <dbReference type="Proteomes" id="UP000801492"/>
    </source>
</evidence>
<dbReference type="Proteomes" id="UP000801492">
    <property type="component" value="Unassembled WGS sequence"/>
</dbReference>
<feature type="compositionally biased region" description="Basic and acidic residues" evidence="2">
    <location>
        <begin position="418"/>
        <end position="440"/>
    </location>
</feature>
<feature type="region of interest" description="Disordered" evidence="2">
    <location>
        <begin position="391"/>
        <end position="440"/>
    </location>
</feature>
<dbReference type="GO" id="GO:0005634">
    <property type="term" value="C:nucleus"/>
    <property type="evidence" value="ECO:0007669"/>
    <property type="project" value="UniProtKB-SubCell"/>
</dbReference>
<dbReference type="AlphaFoldDB" id="A0A8K0D1Y8"/>
<dbReference type="GO" id="GO:0003677">
    <property type="term" value="F:DNA binding"/>
    <property type="evidence" value="ECO:0007669"/>
    <property type="project" value="TreeGrafter"/>
</dbReference>
<name>A0A8K0D1Y8_IGNLU</name>
<comment type="caution">
    <text evidence="4">The sequence shown here is derived from an EMBL/GenBank/DDBJ whole genome shotgun (WGS) entry which is preliminary data.</text>
</comment>
<feature type="compositionally biased region" description="Basic and acidic residues" evidence="2">
    <location>
        <begin position="391"/>
        <end position="405"/>
    </location>
</feature>
<dbReference type="Pfam" id="PF03184">
    <property type="entry name" value="DDE_1"/>
    <property type="match status" value="1"/>
</dbReference>
<accession>A0A8K0D1Y8</accession>
<dbReference type="SUPFAM" id="SSF46689">
    <property type="entry name" value="Homeodomain-like"/>
    <property type="match status" value="1"/>
</dbReference>
<comment type="subcellular location">
    <subcellularLocation>
        <location evidence="1">Nucleus</location>
    </subcellularLocation>
</comment>
<evidence type="ECO:0000256" key="1">
    <source>
        <dbReference type="ARBA" id="ARBA00004123"/>
    </source>
</evidence>
<sequence length="440" mass="49593">MPRNKIRTTEHRSYSDDQLLSAVKQVSEEHKSARYVAKVTGIPRATLNRYVIKVKEFGLENVNFNLGRDHLKIFTMEQEIRRLAFEFANANNVAIPDGWKSNKMAGKDWLYSFMTRHTLSLRTPEQTSLSTTTSFNKHNVNLFFNNLKEVKETFGFPPQDVYNLDETACTTVHKPPKVLAKRGQKIVGQITSAERGTLVTFVAIVRTGWMISDLLSSVLKHFVEHERPTVANPKLIIMDNHESHLSIEALDFAKENGIILLRLPPHCSHKLQPLDVAVFRSFKKFYNAACNTWMINNPGKPITIYSLAGLVGDAFPKSFTPVNISNGFKKTGIEPFNSDIFTEEDFLSAFVTDRPASPHQPIASILRNLDEELSSPGLPLVVDAVVSPEEIRPHPKAPPRKEARNIKKKRSTILTDAPTKKALEEEAAKQNETVVAKKEI</sequence>
<dbReference type="Gene3D" id="3.30.420.10">
    <property type="entry name" value="Ribonuclease H-like superfamily/Ribonuclease H"/>
    <property type="match status" value="1"/>
</dbReference>